<evidence type="ECO:0000256" key="1">
    <source>
        <dbReference type="SAM" id="Phobius"/>
    </source>
</evidence>
<dbReference type="Proteomes" id="UP000504606">
    <property type="component" value="Unplaced"/>
</dbReference>
<keyword evidence="1" id="KW-0472">Membrane</keyword>
<keyword evidence="2" id="KW-1185">Reference proteome</keyword>
<dbReference type="KEGG" id="foc:113215726"/>
<dbReference type="RefSeq" id="XP_052119500.1">
    <property type="nucleotide sequence ID" value="XM_052263540.1"/>
</dbReference>
<organism evidence="2 3">
    <name type="scientific">Frankliniella occidentalis</name>
    <name type="common">Western flower thrips</name>
    <name type="synonym">Euthrips occidentalis</name>
    <dbReference type="NCBI Taxonomy" id="133901"/>
    <lineage>
        <taxon>Eukaryota</taxon>
        <taxon>Metazoa</taxon>
        <taxon>Ecdysozoa</taxon>
        <taxon>Arthropoda</taxon>
        <taxon>Hexapoda</taxon>
        <taxon>Insecta</taxon>
        <taxon>Pterygota</taxon>
        <taxon>Neoptera</taxon>
        <taxon>Paraneoptera</taxon>
        <taxon>Thysanoptera</taxon>
        <taxon>Terebrantia</taxon>
        <taxon>Thripoidea</taxon>
        <taxon>Thripidae</taxon>
        <taxon>Frankliniella</taxon>
    </lineage>
</organism>
<keyword evidence="1" id="KW-1133">Transmembrane helix</keyword>
<dbReference type="GeneID" id="113215726"/>
<name>A0A9C6TSQ9_FRAOC</name>
<feature type="transmembrane region" description="Helical" evidence="1">
    <location>
        <begin position="12"/>
        <end position="33"/>
    </location>
</feature>
<accession>A0A9C6TSQ9</accession>
<gene>
    <name evidence="3" type="primary">LOC113215726</name>
</gene>
<protein>
    <submittedName>
        <fullName evidence="3">Uncharacterized protein LOC113215726</fullName>
    </submittedName>
</protein>
<evidence type="ECO:0000313" key="3">
    <source>
        <dbReference type="RefSeq" id="XP_052119500.1"/>
    </source>
</evidence>
<keyword evidence="1" id="KW-0812">Transmembrane</keyword>
<proteinExistence type="predicted"/>
<sequence length="136" mass="14660">MRQNQEKLYLYLTLSVSGGLLLFLVLVVGRLLVQRHRSRSEAKFRAANAAPDRLPNGFADDISEIDADIDLTTPVAVPVVAVHSPPRHEPAEVVRYGGTLRRGAGGVLGGGLPADLLEAPRSLNRGGGPNQQYYYG</sequence>
<dbReference type="AlphaFoldDB" id="A0A9C6TSQ9"/>
<reference evidence="3" key="1">
    <citation type="submission" date="2025-08" db="UniProtKB">
        <authorList>
            <consortium name="RefSeq"/>
        </authorList>
    </citation>
    <scope>IDENTIFICATION</scope>
    <source>
        <tissue evidence="3">Whole organism</tissue>
    </source>
</reference>
<evidence type="ECO:0000313" key="2">
    <source>
        <dbReference type="Proteomes" id="UP000504606"/>
    </source>
</evidence>